<dbReference type="InterPro" id="IPR012334">
    <property type="entry name" value="Pectin_lyas_fold"/>
</dbReference>
<dbReference type="Pfam" id="PF23763">
    <property type="entry name" value="Beta-barrel_GLAA-B_I"/>
    <property type="match status" value="1"/>
</dbReference>
<comment type="catalytic activity">
    <reaction evidence="1">
        <text>Hydrolysis of terminal, non-reducing alpha-D-galactose residues in alpha-D-galactosides, including galactose oligosaccharides, galactomannans and galactolipids.</text>
        <dbReference type="EC" id="3.2.1.22"/>
    </reaction>
</comment>
<feature type="domain" description="Right handed beta helix" evidence="7">
    <location>
        <begin position="394"/>
        <end position="526"/>
    </location>
</feature>
<evidence type="ECO:0000313" key="10">
    <source>
        <dbReference type="EMBL" id="GGA01288.1"/>
    </source>
</evidence>
<dbReference type="Pfam" id="PF23764">
    <property type="entry name" value="Beta-barrel_GLAA-B_II"/>
    <property type="match status" value="1"/>
</dbReference>
<dbReference type="InterPro" id="IPR011050">
    <property type="entry name" value="Pectin_lyase_fold/virulence"/>
</dbReference>
<evidence type="ECO:0000256" key="6">
    <source>
        <dbReference type="ARBA" id="ARBA00023295"/>
    </source>
</evidence>
<dbReference type="InterPro" id="IPR006626">
    <property type="entry name" value="PbH1"/>
</dbReference>
<evidence type="ECO:0000256" key="1">
    <source>
        <dbReference type="ARBA" id="ARBA00001255"/>
    </source>
</evidence>
<evidence type="ECO:0000256" key="5">
    <source>
        <dbReference type="ARBA" id="ARBA00022801"/>
    </source>
</evidence>
<protein>
    <submittedName>
        <fullName evidence="10">Alpha-1,3-galactosidase A</fullName>
    </submittedName>
</protein>
<evidence type="ECO:0000256" key="2">
    <source>
        <dbReference type="ARBA" id="ARBA00001271"/>
    </source>
</evidence>
<keyword evidence="3" id="KW-0732">Signal</keyword>
<sequence>MSHTINVTDYGAIPDSGQDSSMSIRLAIQAASRLNGPVILNFPKGQYDLYPDLAVRVPYHISNTASEVEVSTITKVIGLYFDRHQHLTIEGNGSLLLYHGKQTLIAFEACEHVTIQNIRMDVADPSMVEMTVIGVGERYIDVQVHPDSNYEIDQERVVWVGAGWRFHHGYMQEYDLELNTTWRVANLCEHAIKVEKLDEHRLRLYYADKPTVPVGRTLQLRDGIRDQVGVFIHRSRHMKWVNVSIHYMHGLGIVGQSSEHLTFDSIHICPRSETKRTAAAFADLMHFSGCRGLIKIENSKLSAAHDDAINIHGTHLRIVGVPAPNQVVVRFMHHQTYGIDAFYAGDHIHFVREQTLAVFGSNVVKTGQRVSSRELLLTLEHDEEMQWQSGDVIENVSWNPEVEIRNNEFTRLPTRGILVTSSSRVTIEDNIFIRTGMSGILVANDASSWFESGRVQELSIRRNRFIGCGGLEHPVIYIIPENKSMEIEQPVHRHILIEDNDFEITDSLVLYAKSTTDLVFQNNKITPFDEMLVRNVLYLDGGMEIADSHVAKERLMYLTGCSRVGIQKNIIQEGIPSQVVINQMSYPDISVDEAQQLHIRRI</sequence>
<keyword evidence="6" id="KW-0326">Glycosidase</keyword>
<dbReference type="Proteomes" id="UP000615455">
    <property type="component" value="Unassembled WGS sequence"/>
</dbReference>
<dbReference type="SMART" id="SM00710">
    <property type="entry name" value="PbH1"/>
    <property type="match status" value="3"/>
</dbReference>
<evidence type="ECO:0000313" key="11">
    <source>
        <dbReference type="Proteomes" id="UP000615455"/>
    </source>
</evidence>
<comment type="caution">
    <text evidence="10">The sequence shown here is derived from an EMBL/GenBank/DDBJ whole genome shotgun (WGS) entry which is preliminary data.</text>
</comment>
<feature type="domain" description="GLAA-B beta-barrel" evidence="9">
    <location>
        <begin position="326"/>
        <end position="393"/>
    </location>
</feature>
<evidence type="ECO:0000259" key="7">
    <source>
        <dbReference type="Pfam" id="PF13229"/>
    </source>
</evidence>
<name>A0ABQ1F7A4_9BACL</name>
<accession>A0ABQ1F7A4</accession>
<organism evidence="10 11">
    <name type="scientific">Paenibacillus marchantiophytorum</name>
    <dbReference type="NCBI Taxonomy" id="1619310"/>
    <lineage>
        <taxon>Bacteria</taxon>
        <taxon>Bacillati</taxon>
        <taxon>Bacillota</taxon>
        <taxon>Bacilli</taxon>
        <taxon>Bacillales</taxon>
        <taxon>Paenibacillaceae</taxon>
        <taxon>Paenibacillus</taxon>
    </lineage>
</organism>
<proteinExistence type="predicted"/>
<keyword evidence="11" id="KW-1185">Reference proteome</keyword>
<dbReference type="SUPFAM" id="SSF51126">
    <property type="entry name" value="Pectin lyase-like"/>
    <property type="match status" value="1"/>
</dbReference>
<dbReference type="EMBL" id="BMHE01000039">
    <property type="protein sequence ID" value="GGA01288.1"/>
    <property type="molecule type" value="Genomic_DNA"/>
</dbReference>
<dbReference type="InterPro" id="IPR057275">
    <property type="entry name" value="Beta-barrel_GLAA-B_I"/>
</dbReference>
<evidence type="ECO:0000259" key="9">
    <source>
        <dbReference type="Pfam" id="PF23764"/>
    </source>
</evidence>
<dbReference type="InterPro" id="IPR056441">
    <property type="entry name" value="Beta-barrel_GLAA-B_II"/>
</dbReference>
<dbReference type="InterPro" id="IPR039448">
    <property type="entry name" value="Beta_helix"/>
</dbReference>
<evidence type="ECO:0000259" key="8">
    <source>
        <dbReference type="Pfam" id="PF23763"/>
    </source>
</evidence>
<comment type="catalytic activity">
    <reaction evidence="2">
        <text>Hydrolysis of terminal, non-reducing branched (1-&gt;3)-alpha-D-galactosidic residues, producing free D-galactose.</text>
        <dbReference type="EC" id="3.2.1.n1"/>
    </reaction>
</comment>
<reference evidence="11" key="1">
    <citation type="journal article" date="2019" name="Int. J. Syst. Evol. Microbiol.">
        <title>The Global Catalogue of Microorganisms (GCM) 10K type strain sequencing project: providing services to taxonomists for standard genome sequencing and annotation.</title>
        <authorList>
            <consortium name="The Broad Institute Genomics Platform"/>
            <consortium name="The Broad Institute Genome Sequencing Center for Infectious Disease"/>
            <person name="Wu L."/>
            <person name="Ma J."/>
        </authorList>
    </citation>
    <scope>NUCLEOTIDE SEQUENCE [LARGE SCALE GENOMIC DNA]</scope>
    <source>
        <strain evidence="11">CGMCC 1.15043</strain>
    </source>
</reference>
<keyword evidence="4" id="KW-0677">Repeat</keyword>
<dbReference type="Gene3D" id="2.160.20.10">
    <property type="entry name" value="Single-stranded right-handed beta-helix, Pectin lyase-like"/>
    <property type="match status" value="2"/>
</dbReference>
<feature type="domain" description="GLAA-B beta-barrel" evidence="8">
    <location>
        <begin position="129"/>
        <end position="218"/>
    </location>
</feature>
<keyword evidence="5" id="KW-0378">Hydrolase</keyword>
<dbReference type="RefSeq" id="WP_189017657.1">
    <property type="nucleotide sequence ID" value="NZ_BMHE01000039.1"/>
</dbReference>
<gene>
    <name evidence="10" type="primary">glaA</name>
    <name evidence="10" type="ORF">GCM10008018_54560</name>
</gene>
<evidence type="ECO:0000256" key="3">
    <source>
        <dbReference type="ARBA" id="ARBA00022729"/>
    </source>
</evidence>
<dbReference type="Pfam" id="PF13229">
    <property type="entry name" value="Beta_helix"/>
    <property type="match status" value="1"/>
</dbReference>
<evidence type="ECO:0000256" key="4">
    <source>
        <dbReference type="ARBA" id="ARBA00022737"/>
    </source>
</evidence>